<sequence>MCLQHGPEGRIHQSCSIIAVTGNWSTDLDFGKRDLPPGRTAAENHIPPGSDHPNADDGAVRINGFTLVQRAATVRLATYRAQVRVSDGTACSGVVRPDVDGGDVGGDPVAGGDLVVAAAATAWVLTRWVPHSTARRYLAEAGGRPPREPSAPWWAAWSRGWANRVSTGRARGRARGGWPTSPTCRRGSGTADVASVIDVVSPTARRSSTPPMPCGAECGWLAASCGA</sequence>
<proteinExistence type="predicted"/>
<comment type="caution">
    <text evidence="2">The sequence shown here is derived from an EMBL/GenBank/DDBJ whole genome shotgun (WGS) entry which is preliminary data.</text>
</comment>
<organism evidence="2 3">
    <name type="scientific">Saccharothrix lopnurensis</name>
    <dbReference type="NCBI Taxonomy" id="1670621"/>
    <lineage>
        <taxon>Bacteria</taxon>
        <taxon>Bacillati</taxon>
        <taxon>Actinomycetota</taxon>
        <taxon>Actinomycetes</taxon>
        <taxon>Pseudonocardiales</taxon>
        <taxon>Pseudonocardiaceae</taxon>
        <taxon>Saccharothrix</taxon>
    </lineage>
</organism>
<dbReference type="Proteomes" id="UP001596220">
    <property type="component" value="Unassembled WGS sequence"/>
</dbReference>
<dbReference type="Pfam" id="PF19410">
    <property type="entry name" value="DUF5980"/>
    <property type="match status" value="1"/>
</dbReference>
<dbReference type="EMBL" id="JBHSQO010000008">
    <property type="protein sequence ID" value="MFC6089655.1"/>
    <property type="molecule type" value="Genomic_DNA"/>
</dbReference>
<dbReference type="InterPro" id="IPR046023">
    <property type="entry name" value="DUF5980"/>
</dbReference>
<evidence type="ECO:0000313" key="2">
    <source>
        <dbReference type="EMBL" id="MFC6089655.1"/>
    </source>
</evidence>
<dbReference type="RefSeq" id="WP_380635257.1">
    <property type="nucleotide sequence ID" value="NZ_JBHSQO010000008.1"/>
</dbReference>
<reference evidence="3" key="1">
    <citation type="journal article" date="2019" name="Int. J. Syst. Evol. Microbiol.">
        <title>The Global Catalogue of Microorganisms (GCM) 10K type strain sequencing project: providing services to taxonomists for standard genome sequencing and annotation.</title>
        <authorList>
            <consortium name="The Broad Institute Genomics Platform"/>
            <consortium name="The Broad Institute Genome Sequencing Center for Infectious Disease"/>
            <person name="Wu L."/>
            <person name="Ma J."/>
        </authorList>
    </citation>
    <scope>NUCLEOTIDE SEQUENCE [LARGE SCALE GENOMIC DNA]</scope>
    <source>
        <strain evidence="3">CGMCC 4.7246</strain>
    </source>
</reference>
<accession>A0ABW1P2T6</accession>
<gene>
    <name evidence="2" type="ORF">ACFP3R_10270</name>
</gene>
<keyword evidence="3" id="KW-1185">Reference proteome</keyword>
<name>A0ABW1P2T6_9PSEU</name>
<feature type="region of interest" description="Disordered" evidence="1">
    <location>
        <begin position="168"/>
        <end position="189"/>
    </location>
</feature>
<evidence type="ECO:0000256" key="1">
    <source>
        <dbReference type="SAM" id="MobiDB-lite"/>
    </source>
</evidence>
<protein>
    <submittedName>
        <fullName evidence="2">DUF5980 family protein</fullName>
    </submittedName>
</protein>
<evidence type="ECO:0000313" key="3">
    <source>
        <dbReference type="Proteomes" id="UP001596220"/>
    </source>
</evidence>